<name>A0ABC8M084_ERUVS</name>
<dbReference type="Gene3D" id="2.120.10.80">
    <property type="entry name" value="Kelch-type beta propeller"/>
    <property type="match status" value="1"/>
</dbReference>
<dbReference type="EMBL" id="CAKOAT010819597">
    <property type="protein sequence ID" value="CAH8389035.1"/>
    <property type="molecule type" value="Genomic_DNA"/>
</dbReference>
<accession>A0ABC8M084</accession>
<dbReference type="Pfam" id="PF25210">
    <property type="entry name" value="Kelch_FKB95"/>
    <property type="match status" value="1"/>
</dbReference>
<dbReference type="SMART" id="SM00256">
    <property type="entry name" value="FBOX"/>
    <property type="match status" value="1"/>
</dbReference>
<keyword evidence="3" id="KW-1185">Reference proteome</keyword>
<dbReference type="PROSITE" id="PS50181">
    <property type="entry name" value="FBOX"/>
    <property type="match status" value="1"/>
</dbReference>
<dbReference type="SUPFAM" id="SSF117281">
    <property type="entry name" value="Kelch motif"/>
    <property type="match status" value="1"/>
</dbReference>
<evidence type="ECO:0000313" key="2">
    <source>
        <dbReference type="EMBL" id="CAH8389035.1"/>
    </source>
</evidence>
<reference evidence="2 3" key="1">
    <citation type="submission" date="2022-03" db="EMBL/GenBank/DDBJ databases">
        <authorList>
            <person name="Macdonald S."/>
            <person name="Ahmed S."/>
            <person name="Newling K."/>
        </authorList>
    </citation>
    <scope>NUCLEOTIDE SEQUENCE [LARGE SCALE GENOMIC DNA]</scope>
</reference>
<dbReference type="PANTHER" id="PTHR24414:SF204">
    <property type="entry name" value="F-BOX DOMAIN-CONTAINING PROTEIN"/>
    <property type="match status" value="1"/>
</dbReference>
<evidence type="ECO:0000313" key="3">
    <source>
        <dbReference type="Proteomes" id="UP001642260"/>
    </source>
</evidence>
<gene>
    <name evidence="2" type="ORF">ERUC_LOCUS41518</name>
</gene>
<dbReference type="InterPro" id="IPR050354">
    <property type="entry name" value="F-box/kelch-repeat_ARATH"/>
</dbReference>
<dbReference type="PANTHER" id="PTHR24414">
    <property type="entry name" value="F-BOX/KELCH-REPEAT PROTEIN SKIP4"/>
    <property type="match status" value="1"/>
</dbReference>
<dbReference type="CDD" id="cd22152">
    <property type="entry name" value="F-box_AtAFR-like"/>
    <property type="match status" value="1"/>
</dbReference>
<dbReference type="SUPFAM" id="SSF81383">
    <property type="entry name" value="F-box domain"/>
    <property type="match status" value="1"/>
</dbReference>
<feature type="domain" description="F-box" evidence="1">
    <location>
        <begin position="14"/>
        <end position="60"/>
    </location>
</feature>
<organism evidence="2 3">
    <name type="scientific">Eruca vesicaria subsp. sativa</name>
    <name type="common">Garden rocket</name>
    <name type="synonym">Eruca sativa</name>
    <dbReference type="NCBI Taxonomy" id="29727"/>
    <lineage>
        <taxon>Eukaryota</taxon>
        <taxon>Viridiplantae</taxon>
        <taxon>Streptophyta</taxon>
        <taxon>Embryophyta</taxon>
        <taxon>Tracheophyta</taxon>
        <taxon>Spermatophyta</taxon>
        <taxon>Magnoliopsida</taxon>
        <taxon>eudicotyledons</taxon>
        <taxon>Gunneridae</taxon>
        <taxon>Pentapetalae</taxon>
        <taxon>rosids</taxon>
        <taxon>malvids</taxon>
        <taxon>Brassicales</taxon>
        <taxon>Brassicaceae</taxon>
        <taxon>Brassiceae</taxon>
        <taxon>Eruca</taxon>
    </lineage>
</organism>
<dbReference type="InterPro" id="IPR036047">
    <property type="entry name" value="F-box-like_dom_sf"/>
</dbReference>
<sequence>MSELTEQFSELSASPLIPSLPDDVTLDIVARVPRSHYPILSLVSKSFRKLIASSKLYKRRYQLGITQHRLYAVLCNSNTGDFSFYILHKKLNCSNRLVHVRSLPPMSSRGSYVPFGSKVYAFNDLSALIFDCTSHTVHPISDIPQRMSYKVVNAIEEEKKIYVIGDSFCHVIEEGGGWWKGWRKAVTVFDTETQSWEPKVVKEDMAVGLGPFWSDSVVMDGKVYLKGCNSKRDSFVYGPEEKKWELMGEVMNSKDWEGACVVDDVLYYLDCSEKVVLRAFDPKEKCGWRVVNGLEESLVAETAKSKWCDAVSYGEKKLALFFPKKRDDGRHVICCAEIGLERCHGGEIWGKMESCDVVIEDEQSELVKCVTVTI</sequence>
<comment type="caution">
    <text evidence="2">The sequence shown here is derived from an EMBL/GenBank/DDBJ whole genome shotgun (WGS) entry which is preliminary data.</text>
</comment>
<dbReference type="InterPro" id="IPR015915">
    <property type="entry name" value="Kelch-typ_b-propeller"/>
</dbReference>
<protein>
    <recommendedName>
        <fullName evidence="1">F-box domain-containing protein</fullName>
    </recommendedName>
</protein>
<proteinExistence type="predicted"/>
<dbReference type="Proteomes" id="UP001642260">
    <property type="component" value="Unassembled WGS sequence"/>
</dbReference>
<dbReference type="AlphaFoldDB" id="A0ABC8M084"/>
<evidence type="ECO:0000259" key="1">
    <source>
        <dbReference type="PROSITE" id="PS50181"/>
    </source>
</evidence>
<dbReference type="InterPro" id="IPR057499">
    <property type="entry name" value="Kelch_FKB95"/>
</dbReference>
<dbReference type="Pfam" id="PF00646">
    <property type="entry name" value="F-box"/>
    <property type="match status" value="1"/>
</dbReference>
<dbReference type="InterPro" id="IPR001810">
    <property type="entry name" value="F-box_dom"/>
</dbReference>